<evidence type="ECO:0000313" key="12">
    <source>
        <dbReference type="Proteomes" id="UP000230069"/>
    </source>
</evidence>
<evidence type="ECO:0000256" key="1">
    <source>
        <dbReference type="ARBA" id="ARBA00000966"/>
    </source>
</evidence>
<gene>
    <name evidence="11" type="ORF">AQUCO_00100802v1</name>
</gene>
<dbReference type="AlphaFoldDB" id="A0A2G5FC18"/>
<dbReference type="OrthoDB" id="10257085at2759"/>
<feature type="domain" description="Glycoside hydrolase family 9" evidence="10">
    <location>
        <begin position="91"/>
        <end position="571"/>
    </location>
</feature>
<dbReference type="InterPro" id="IPR012341">
    <property type="entry name" value="6hp_glycosidase-like_sf"/>
</dbReference>
<dbReference type="InterPro" id="IPR001701">
    <property type="entry name" value="Glyco_hydro_9"/>
</dbReference>
<keyword evidence="5 8" id="KW-0119">Carbohydrate metabolism</keyword>
<evidence type="ECO:0000256" key="4">
    <source>
        <dbReference type="ARBA" id="ARBA00023001"/>
    </source>
</evidence>
<dbReference type="Pfam" id="PF00759">
    <property type="entry name" value="Glyco_hydro_9"/>
    <property type="match status" value="1"/>
</dbReference>
<keyword evidence="4 9" id="KW-0136">Cellulose degradation</keyword>
<reference evidence="11 12" key="1">
    <citation type="submission" date="2017-09" db="EMBL/GenBank/DDBJ databases">
        <title>WGS assembly of Aquilegia coerulea Goldsmith.</title>
        <authorList>
            <person name="Hodges S."/>
            <person name="Kramer E."/>
            <person name="Nordborg M."/>
            <person name="Tomkins J."/>
            <person name="Borevitz J."/>
            <person name="Derieg N."/>
            <person name="Yan J."/>
            <person name="Mihaltcheva S."/>
            <person name="Hayes R.D."/>
            <person name="Rokhsar D."/>
        </authorList>
    </citation>
    <scope>NUCLEOTIDE SEQUENCE [LARGE SCALE GENOMIC DNA]</scope>
    <source>
        <strain evidence="12">cv. Goldsmith</strain>
    </source>
</reference>
<evidence type="ECO:0000256" key="5">
    <source>
        <dbReference type="ARBA" id="ARBA00023277"/>
    </source>
</evidence>
<dbReference type="EC" id="3.2.1.4" evidence="9"/>
<keyword evidence="12" id="KW-1185">Reference proteome</keyword>
<dbReference type="InParanoid" id="A0A2G5FC18"/>
<comment type="catalytic activity">
    <reaction evidence="1 9">
        <text>Endohydrolysis of (1-&gt;4)-beta-D-glucosidic linkages in cellulose, lichenin and cereal beta-D-glucans.</text>
        <dbReference type="EC" id="3.2.1.4"/>
    </reaction>
</comment>
<name>A0A2G5FC18_AQUCA</name>
<dbReference type="EMBL" id="KZ305018">
    <property type="protein sequence ID" value="PIA65554.1"/>
    <property type="molecule type" value="Genomic_DNA"/>
</dbReference>
<sequence length="575" mass="64376">MVIATFCEEFTKTLFYCSIIASPLEVKGQIIWSGPLSEEIEGGTLQNWSNKINSPSIVSTIHNPQKLIVILWLVVRLLANNGVNFEVNHNYGDALSKSILFFEGQRSGKLPSSQRLKWRKDSALHDGKDVGVNAGDNVKFNFPMAFTTTMLAWSVIEYGKFMGSDLVHPTEAVKWGTDYFLISTSIKNKVFVQVGDPYSDHRCCQRPEDMDTNRTAYVVTDKNPGSEVAGEIAAALASSSIVFKTSDPAYSWQLLERAIQVFEFADNYQGSYNPSLGKWDCPFYCDFSGYYFNSGELDENKLDVDVARYVGKGGDCSLSDVIDELLWAAAWLYKASNQQKYWDYVVNNIHLISENNYTICEFGWDDKHAGIYVLMANELLKKGASDKDHFRTTADQFACTILPESPIKIKRITFSPGGLLFKRMGSNTQNPTALSFLLLTYAHYLDQANKVVQCGNITAQPQDFVRFAKGQVDYILGNNPMQMSYMVGYGNKYPKKIHHRGSTLPSVDQHPQHLACHDGDTYFDSNNPNPNELTGAVVGGPFPNDTYPDSRKLFVQSEPCTYINAPLVGVLAYFT</sequence>
<evidence type="ECO:0000256" key="7">
    <source>
        <dbReference type="ARBA" id="ARBA00023326"/>
    </source>
</evidence>
<dbReference type="InterPro" id="IPR018221">
    <property type="entry name" value="Glyco_hydro_9_His_AS"/>
</dbReference>
<evidence type="ECO:0000256" key="8">
    <source>
        <dbReference type="PROSITE-ProRule" id="PRU10059"/>
    </source>
</evidence>
<dbReference type="SUPFAM" id="SSF48208">
    <property type="entry name" value="Six-hairpin glycosidases"/>
    <property type="match status" value="1"/>
</dbReference>
<organism evidence="11 12">
    <name type="scientific">Aquilegia coerulea</name>
    <name type="common">Rocky mountain columbine</name>
    <dbReference type="NCBI Taxonomy" id="218851"/>
    <lineage>
        <taxon>Eukaryota</taxon>
        <taxon>Viridiplantae</taxon>
        <taxon>Streptophyta</taxon>
        <taxon>Embryophyta</taxon>
        <taxon>Tracheophyta</taxon>
        <taxon>Spermatophyta</taxon>
        <taxon>Magnoliopsida</taxon>
        <taxon>Ranunculales</taxon>
        <taxon>Ranunculaceae</taxon>
        <taxon>Thalictroideae</taxon>
        <taxon>Aquilegia</taxon>
    </lineage>
</organism>
<dbReference type="Proteomes" id="UP000230069">
    <property type="component" value="Unassembled WGS sequence"/>
</dbReference>
<evidence type="ECO:0000256" key="3">
    <source>
        <dbReference type="ARBA" id="ARBA00022801"/>
    </source>
</evidence>
<keyword evidence="3 8" id="KW-0378">Hydrolase</keyword>
<dbReference type="Gene3D" id="1.50.10.10">
    <property type="match status" value="1"/>
</dbReference>
<evidence type="ECO:0000259" key="10">
    <source>
        <dbReference type="Pfam" id="PF00759"/>
    </source>
</evidence>
<dbReference type="GO" id="GO:0030245">
    <property type="term" value="P:cellulose catabolic process"/>
    <property type="evidence" value="ECO:0007669"/>
    <property type="project" value="UniProtKB-KW"/>
</dbReference>
<protein>
    <recommendedName>
        <fullName evidence="9">Endoglucanase</fullName>
        <ecNumber evidence="9">3.2.1.4</ecNumber>
    </recommendedName>
</protein>
<dbReference type="STRING" id="218851.A0A2G5FC18"/>
<keyword evidence="6 8" id="KW-0326">Glycosidase</keyword>
<comment type="similarity">
    <text evidence="2 8 9">Belongs to the glycosyl hydrolase 9 (cellulase E) family.</text>
</comment>
<dbReference type="PROSITE" id="PS00592">
    <property type="entry name" value="GH9_2"/>
    <property type="match status" value="1"/>
</dbReference>
<feature type="active site" evidence="8">
    <location>
        <position position="498"/>
    </location>
</feature>
<evidence type="ECO:0000256" key="6">
    <source>
        <dbReference type="ARBA" id="ARBA00023295"/>
    </source>
</evidence>
<proteinExistence type="inferred from homology"/>
<dbReference type="GO" id="GO:0008810">
    <property type="term" value="F:cellulase activity"/>
    <property type="evidence" value="ECO:0007669"/>
    <property type="project" value="UniProtKB-EC"/>
</dbReference>
<dbReference type="PANTHER" id="PTHR22298">
    <property type="entry name" value="ENDO-1,4-BETA-GLUCANASE"/>
    <property type="match status" value="1"/>
</dbReference>
<keyword evidence="7 8" id="KW-0624">Polysaccharide degradation</keyword>
<evidence type="ECO:0000256" key="9">
    <source>
        <dbReference type="RuleBase" id="RU361166"/>
    </source>
</evidence>
<evidence type="ECO:0000313" key="11">
    <source>
        <dbReference type="EMBL" id="PIA65554.1"/>
    </source>
</evidence>
<accession>A0A2G5FC18</accession>
<evidence type="ECO:0000256" key="2">
    <source>
        <dbReference type="ARBA" id="ARBA00007072"/>
    </source>
</evidence>
<dbReference type="InterPro" id="IPR008928">
    <property type="entry name" value="6-hairpin_glycosidase_sf"/>
</dbReference>